<evidence type="ECO:0000313" key="7">
    <source>
        <dbReference type="Proteomes" id="UP000031623"/>
    </source>
</evidence>
<dbReference type="GO" id="GO:0005886">
    <property type="term" value="C:plasma membrane"/>
    <property type="evidence" value="ECO:0007669"/>
    <property type="project" value="TreeGrafter"/>
</dbReference>
<dbReference type="InterPro" id="IPR036097">
    <property type="entry name" value="HisK_dim/P_sf"/>
</dbReference>
<dbReference type="HOGENOM" id="CLU_1517249_0_0_6"/>
<dbReference type="PANTHER" id="PTHR43047">
    <property type="entry name" value="TWO-COMPONENT HISTIDINE PROTEIN KINASE"/>
    <property type="match status" value="1"/>
</dbReference>
<sequence length="177" mass="19957">MGVVGTGGLSSSAGVEKNSRHDLELVEIKHDLLTPTSTIIAHIDRLLKYADQEVTCHDFIPDLNKMLVAGEQLLTLITQLFAKKNSPYGEIDRDAFTSTIRHNLRTPINAIIGYGEMLLEDVDKETHHQAQADLQKILTSARRLLTLIGDLSYYSKSELLPKKKTRWNQNRPLLRLL</sequence>
<feature type="domain" description="Signal transduction histidine kinase dimerisation/phosphoacceptor" evidence="5">
    <location>
        <begin position="20"/>
        <end position="87"/>
    </location>
</feature>
<feature type="domain" description="Signal transduction histidine kinase dimerisation/phosphoacceptor" evidence="5">
    <location>
        <begin position="92"/>
        <end position="160"/>
    </location>
</feature>
<comment type="catalytic activity">
    <reaction evidence="1">
        <text>ATP + protein L-histidine = ADP + protein N-phospho-L-histidine.</text>
        <dbReference type="EC" id="2.7.13.3"/>
    </reaction>
</comment>
<evidence type="ECO:0000256" key="1">
    <source>
        <dbReference type="ARBA" id="ARBA00000085"/>
    </source>
</evidence>
<dbReference type="SUPFAM" id="SSF47384">
    <property type="entry name" value="Homodimeric domain of signal transducing histidine kinase"/>
    <property type="match status" value="1"/>
</dbReference>
<dbReference type="KEGG" id="tig:THII_0541"/>
<keyword evidence="3" id="KW-0808">Transferase</keyword>
<accession>A0A090ABA5</accession>
<dbReference type="STRING" id="40754.THII_0541"/>
<dbReference type="GO" id="GO:0009927">
    <property type="term" value="F:histidine phosphotransfer kinase activity"/>
    <property type="evidence" value="ECO:0007669"/>
    <property type="project" value="TreeGrafter"/>
</dbReference>
<evidence type="ECO:0000259" key="5">
    <source>
        <dbReference type="SMART" id="SM00388"/>
    </source>
</evidence>
<dbReference type="AlphaFoldDB" id="A0A090ABA5"/>
<dbReference type="Gene3D" id="1.10.287.130">
    <property type="match status" value="1"/>
</dbReference>
<evidence type="ECO:0000256" key="2">
    <source>
        <dbReference type="ARBA" id="ARBA00012438"/>
    </source>
</evidence>
<dbReference type="SMART" id="SM00388">
    <property type="entry name" value="HisKA"/>
    <property type="match status" value="2"/>
</dbReference>
<reference evidence="6 7" key="1">
    <citation type="journal article" date="2014" name="ISME J.">
        <title>Ecophysiology of Thioploca ingrica as revealed by the complete genome sequence supplemented with proteomic evidence.</title>
        <authorList>
            <person name="Kojima H."/>
            <person name="Ogura Y."/>
            <person name="Yamamoto N."/>
            <person name="Togashi T."/>
            <person name="Mori H."/>
            <person name="Watanabe T."/>
            <person name="Nemoto F."/>
            <person name="Kurokawa K."/>
            <person name="Hayashi T."/>
            <person name="Fukui M."/>
        </authorList>
    </citation>
    <scope>NUCLEOTIDE SEQUENCE [LARGE SCALE GENOMIC DNA]</scope>
</reference>
<protein>
    <recommendedName>
        <fullName evidence="2">histidine kinase</fullName>
        <ecNumber evidence="2">2.7.13.3</ecNumber>
    </recommendedName>
</protein>
<name>A0A090ABA5_9GAMM</name>
<organism evidence="6 7">
    <name type="scientific">Thioploca ingrica</name>
    <dbReference type="NCBI Taxonomy" id="40754"/>
    <lineage>
        <taxon>Bacteria</taxon>
        <taxon>Pseudomonadati</taxon>
        <taxon>Pseudomonadota</taxon>
        <taxon>Gammaproteobacteria</taxon>
        <taxon>Thiotrichales</taxon>
        <taxon>Thiotrichaceae</taxon>
        <taxon>Thioploca</taxon>
    </lineage>
</organism>
<dbReference type="OrthoDB" id="9809766at2"/>
<dbReference type="EC" id="2.7.13.3" evidence="2"/>
<dbReference type="CDD" id="cd00082">
    <property type="entry name" value="HisKA"/>
    <property type="match status" value="1"/>
</dbReference>
<dbReference type="PANTHER" id="PTHR43047:SF72">
    <property type="entry name" value="OSMOSENSING HISTIDINE PROTEIN KINASE SLN1"/>
    <property type="match status" value="1"/>
</dbReference>
<dbReference type="GO" id="GO:0000155">
    <property type="term" value="F:phosphorelay sensor kinase activity"/>
    <property type="evidence" value="ECO:0007669"/>
    <property type="project" value="InterPro"/>
</dbReference>
<dbReference type="InterPro" id="IPR003661">
    <property type="entry name" value="HisK_dim/P_dom"/>
</dbReference>
<evidence type="ECO:0000256" key="3">
    <source>
        <dbReference type="ARBA" id="ARBA00022679"/>
    </source>
</evidence>
<keyword evidence="7" id="KW-1185">Reference proteome</keyword>
<dbReference type="Pfam" id="PF00512">
    <property type="entry name" value="HisKA"/>
    <property type="match status" value="1"/>
</dbReference>
<evidence type="ECO:0000256" key="4">
    <source>
        <dbReference type="ARBA" id="ARBA00022777"/>
    </source>
</evidence>
<keyword evidence="4" id="KW-0418">Kinase</keyword>
<evidence type="ECO:0000313" key="6">
    <source>
        <dbReference type="EMBL" id="BAP54838.1"/>
    </source>
</evidence>
<dbReference type="Proteomes" id="UP000031623">
    <property type="component" value="Chromosome"/>
</dbReference>
<gene>
    <name evidence="6" type="ORF">THII_0541</name>
</gene>
<proteinExistence type="predicted"/>
<dbReference type="EMBL" id="AP014633">
    <property type="protein sequence ID" value="BAP54838.1"/>
    <property type="molecule type" value="Genomic_DNA"/>
</dbReference>